<dbReference type="CDD" id="cd03220">
    <property type="entry name" value="ABC_KpsT_Wzt"/>
    <property type="match status" value="1"/>
</dbReference>
<dbReference type="Proteomes" id="UP001589609">
    <property type="component" value="Unassembled WGS sequence"/>
</dbReference>
<dbReference type="SMART" id="SM00382">
    <property type="entry name" value="AAA"/>
    <property type="match status" value="1"/>
</dbReference>
<proteinExistence type="inferred from homology"/>
<evidence type="ECO:0000256" key="4">
    <source>
        <dbReference type="ARBA" id="ARBA00022840"/>
    </source>
</evidence>
<feature type="transmembrane region" description="Helical" evidence="6">
    <location>
        <begin position="281"/>
        <end position="300"/>
    </location>
</feature>
<protein>
    <submittedName>
        <fullName evidence="9">Teichoic acids export ABC transporter ATP-binding subunit TagH</fullName>
    </submittedName>
</protein>
<comment type="caution">
    <text evidence="9">The sequence shown here is derived from an EMBL/GenBank/DDBJ whole genome shotgun (WGS) entry which is preliminary data.</text>
</comment>
<keyword evidence="6" id="KW-0812">Transmembrane</keyword>
<dbReference type="PROSITE" id="PS50893">
    <property type="entry name" value="ABC_TRANSPORTER_2"/>
    <property type="match status" value="1"/>
</dbReference>
<dbReference type="Pfam" id="PF00005">
    <property type="entry name" value="ABC_tran"/>
    <property type="match status" value="1"/>
</dbReference>
<dbReference type="InterPro" id="IPR003593">
    <property type="entry name" value="AAA+_ATPase"/>
</dbReference>
<dbReference type="InterPro" id="IPR003439">
    <property type="entry name" value="ABC_transporter-like_ATP-bd"/>
</dbReference>
<dbReference type="GO" id="GO:0005524">
    <property type="term" value="F:ATP binding"/>
    <property type="evidence" value="ECO:0007669"/>
    <property type="project" value="UniProtKB-KW"/>
</dbReference>
<dbReference type="NCBIfam" id="NF010066">
    <property type="entry name" value="PRK13546.1"/>
    <property type="match status" value="1"/>
</dbReference>
<keyword evidence="3" id="KW-0547">Nucleotide-binding</keyword>
<dbReference type="EMBL" id="JBHMAF010000180">
    <property type="protein sequence ID" value="MFB9760940.1"/>
    <property type="molecule type" value="Genomic_DNA"/>
</dbReference>
<dbReference type="PROSITE" id="PS51781">
    <property type="entry name" value="SH3B"/>
    <property type="match status" value="1"/>
</dbReference>
<accession>A0ABV5WKS0</accession>
<evidence type="ECO:0000259" key="7">
    <source>
        <dbReference type="PROSITE" id="PS50893"/>
    </source>
</evidence>
<keyword evidence="10" id="KW-1185">Reference proteome</keyword>
<dbReference type="InterPro" id="IPR017871">
    <property type="entry name" value="ABC_transporter-like_CS"/>
</dbReference>
<evidence type="ECO:0000256" key="5">
    <source>
        <dbReference type="ARBA" id="ARBA00022967"/>
    </source>
</evidence>
<organism evidence="9 10">
    <name type="scientific">Ectobacillus funiculus</name>
    <dbReference type="NCBI Taxonomy" id="137993"/>
    <lineage>
        <taxon>Bacteria</taxon>
        <taxon>Bacillati</taxon>
        <taxon>Bacillota</taxon>
        <taxon>Bacilli</taxon>
        <taxon>Bacillales</taxon>
        <taxon>Bacillaceae</taxon>
        <taxon>Ectobacillus</taxon>
    </lineage>
</organism>
<dbReference type="PANTHER" id="PTHR46743:SF2">
    <property type="entry name" value="TEICHOIC ACIDS EXPORT ATP-BINDING PROTEIN TAGH"/>
    <property type="match status" value="1"/>
</dbReference>
<keyword evidence="4 9" id="KW-0067">ATP-binding</keyword>
<dbReference type="Gene3D" id="2.30.30.40">
    <property type="entry name" value="SH3 Domains"/>
    <property type="match status" value="1"/>
</dbReference>
<dbReference type="SUPFAM" id="SSF52540">
    <property type="entry name" value="P-loop containing nucleoside triphosphate hydrolases"/>
    <property type="match status" value="1"/>
</dbReference>
<feature type="domain" description="ABC transporter" evidence="7">
    <location>
        <begin position="5"/>
        <end position="243"/>
    </location>
</feature>
<dbReference type="InterPro" id="IPR003646">
    <property type="entry name" value="SH3-like_bac-type"/>
</dbReference>
<gene>
    <name evidence="9" type="primary">tagH</name>
    <name evidence="9" type="ORF">ACFFMS_21945</name>
</gene>
<comment type="similarity">
    <text evidence="1">Belongs to the ABC transporter superfamily.</text>
</comment>
<dbReference type="InterPro" id="IPR015860">
    <property type="entry name" value="ABC_transpr_TagH-like"/>
</dbReference>
<sequence length="530" mass="59522">MDYSVKLQDVTKKFKMHSTSSDKLKDLLYPGGYGEDFYALRNISFETKPGDVVGLIGVNGSGKSTISNLISGITMPTSGTIETQGQVSLIAIAAGMNNQLTGRENIELKCLMMGLSKEQIDKIKPDIIEFADIGKFIDMPVKKYSSGMKSRLGFAISVNINPDILVVDEALSVGDQTFADKCLKKMNEFKEQGKTIFFVSHSLAQIKKFCTKVLWLEYGEVRAYDTVQEVLPKYEAFLKEYRAMSKKEQRKFKEEAMRKQAGEAMRLEEPKQTIRRKRIKYIIPLLFITVALTAGMIVYAKKDNLVAPKQVNKSPQENVMNGAEKEVVREIPIRYVNVPVARVRETPNTEGEQIDTLQFGQSFVVRETQKDKQNGVWYKVLDDDGTEGWISETVTETVPAENVLSYEDTVKKLGEATGNGTIINQAAAILGNNRKDIEKLLEEPLKVEELPAGTLVQYPNLSVLYNKQEKAIRSNIEESSLSVEMLKEWKPAQLQDDDFLAWVARSDQYNLVVSATKTSAMKQISISLIE</sequence>
<evidence type="ECO:0000313" key="10">
    <source>
        <dbReference type="Proteomes" id="UP001589609"/>
    </source>
</evidence>
<dbReference type="InterPro" id="IPR027417">
    <property type="entry name" value="P-loop_NTPase"/>
</dbReference>
<dbReference type="InterPro" id="IPR050683">
    <property type="entry name" value="Bact_Polysacc_Export_ATP-bd"/>
</dbReference>
<evidence type="ECO:0000256" key="6">
    <source>
        <dbReference type="SAM" id="Phobius"/>
    </source>
</evidence>
<keyword evidence="5" id="KW-1278">Translocase</keyword>
<feature type="domain" description="SH3b" evidence="8">
    <location>
        <begin position="331"/>
        <end position="399"/>
    </location>
</feature>
<evidence type="ECO:0000256" key="2">
    <source>
        <dbReference type="ARBA" id="ARBA00022448"/>
    </source>
</evidence>
<reference evidence="9 10" key="1">
    <citation type="submission" date="2024-09" db="EMBL/GenBank/DDBJ databases">
        <authorList>
            <person name="Sun Q."/>
            <person name="Mori K."/>
        </authorList>
    </citation>
    <scope>NUCLEOTIDE SEQUENCE [LARGE SCALE GENOMIC DNA]</scope>
    <source>
        <strain evidence="9 10">JCM 11201</strain>
    </source>
</reference>
<dbReference type="PROSITE" id="PS00211">
    <property type="entry name" value="ABC_TRANSPORTER_1"/>
    <property type="match status" value="1"/>
</dbReference>
<evidence type="ECO:0000313" key="9">
    <source>
        <dbReference type="EMBL" id="MFB9760940.1"/>
    </source>
</evidence>
<dbReference type="Pfam" id="PF08239">
    <property type="entry name" value="SH3_3"/>
    <property type="match status" value="1"/>
</dbReference>
<keyword evidence="6" id="KW-1133">Transmembrane helix</keyword>
<evidence type="ECO:0000256" key="3">
    <source>
        <dbReference type="ARBA" id="ARBA00022741"/>
    </source>
</evidence>
<keyword evidence="6" id="KW-0472">Membrane</keyword>
<dbReference type="Gene3D" id="3.40.50.300">
    <property type="entry name" value="P-loop containing nucleotide triphosphate hydrolases"/>
    <property type="match status" value="1"/>
</dbReference>
<keyword evidence="2" id="KW-0813">Transport</keyword>
<name>A0ABV5WKS0_9BACI</name>
<evidence type="ECO:0000259" key="8">
    <source>
        <dbReference type="PROSITE" id="PS51781"/>
    </source>
</evidence>
<evidence type="ECO:0000256" key="1">
    <source>
        <dbReference type="ARBA" id="ARBA00005417"/>
    </source>
</evidence>
<dbReference type="PANTHER" id="PTHR46743">
    <property type="entry name" value="TEICHOIC ACIDS EXPORT ATP-BINDING PROTEIN TAGH"/>
    <property type="match status" value="1"/>
</dbReference>
<dbReference type="RefSeq" id="WP_379951214.1">
    <property type="nucleotide sequence ID" value="NZ_JBHMAF010000180.1"/>
</dbReference>